<evidence type="ECO:0000313" key="3">
    <source>
        <dbReference type="Proteomes" id="UP000196573"/>
    </source>
</evidence>
<evidence type="ECO:0000256" key="1">
    <source>
        <dbReference type="SAM" id="MobiDB-lite"/>
    </source>
</evidence>
<dbReference type="AlphaFoldDB" id="A0A1X7ALE5"/>
<dbReference type="EMBL" id="FWPT01000006">
    <property type="protein sequence ID" value="SMA48315.1"/>
    <property type="molecule type" value="Genomic_DNA"/>
</dbReference>
<keyword evidence="3" id="KW-1185">Reference proteome</keyword>
<protein>
    <submittedName>
        <fullName evidence="2">Uncharacterized protein</fullName>
    </submittedName>
</protein>
<dbReference type="RefSeq" id="WP_133060511.1">
    <property type="nucleotide sequence ID" value="NZ_CBCSCN010000006.1"/>
</dbReference>
<reference evidence="2 3" key="1">
    <citation type="submission" date="2017-03" db="EMBL/GenBank/DDBJ databases">
        <authorList>
            <person name="Afonso C.L."/>
            <person name="Miller P.J."/>
            <person name="Scott M.A."/>
            <person name="Spackman E."/>
            <person name="Goraichik I."/>
            <person name="Dimitrov K.M."/>
            <person name="Suarez D.L."/>
            <person name="Swayne D.E."/>
        </authorList>
    </citation>
    <scope>NUCLEOTIDE SEQUENCE [LARGE SCALE GENOMIC DNA]</scope>
    <source>
        <strain evidence="2">SB41UT1</strain>
    </source>
</reference>
<feature type="compositionally biased region" description="Low complexity" evidence="1">
    <location>
        <begin position="9"/>
        <end position="28"/>
    </location>
</feature>
<proteinExistence type="predicted"/>
<dbReference type="Proteomes" id="UP000196573">
    <property type="component" value="Unassembled WGS sequence"/>
</dbReference>
<feature type="region of interest" description="Disordered" evidence="1">
    <location>
        <begin position="1"/>
        <end position="70"/>
    </location>
</feature>
<accession>A0A1X7ALE5</accession>
<feature type="compositionally biased region" description="Low complexity" evidence="1">
    <location>
        <begin position="53"/>
        <end position="67"/>
    </location>
</feature>
<gene>
    <name evidence="2" type="ORF">EHSB41UT_02690</name>
</gene>
<evidence type="ECO:0000313" key="2">
    <source>
        <dbReference type="EMBL" id="SMA48315.1"/>
    </source>
</evidence>
<organism evidence="2 3">
    <name type="scientific">Parendozoicomonas haliclonae</name>
    <dbReference type="NCBI Taxonomy" id="1960125"/>
    <lineage>
        <taxon>Bacteria</taxon>
        <taxon>Pseudomonadati</taxon>
        <taxon>Pseudomonadota</taxon>
        <taxon>Gammaproteobacteria</taxon>
        <taxon>Oceanospirillales</taxon>
        <taxon>Endozoicomonadaceae</taxon>
        <taxon>Parendozoicomonas</taxon>
    </lineage>
</organism>
<sequence>MHAGRGRRTPSSSSSTRPGASEYGSSSRGGDRRTAGRGRGGHQVSKSPGQTYSQPSSQGPVQSQSCSLNQRDARSRDSFLRELAGAGAAYAGFKGIPACSQHICKEIAIALKNNKPWAAWQGLFRLNLSLGDADKVSLIDRLTHEVITKLLDFNFLSSRAHHDEVSLGELFLLQLLPSCLLTHHFKNEIEQKYHHFGGILFMDRIEELRQKSLRIPEGQQTPEGQEVCDGYVELLALWRPVLSQARLNAIAPAFARLLKPAKIKLVQQGIKEDYWESLQGVMKLLPLMDAYDKCDERGAAAFRGSCLTALNKALNKLPDQIVDNPDATASQALFLLRSVLISKAYRWQTDDACWNQEAFLLKIWPAVKGFPKEGIHIAVPDVPEGGLESGWNELVKNMKTRGSMTFGCEREVKSTVVQCRNAGDVLSCFIITSQLLKKYPQCFDPKICRVQFEIFDAALEAVSSTLLLDCELTTANQITTRNALLWLNRILGDWCGDALMLSQKSRWALERLNMRVYQKQIAPLLEKASAQPTKELQMKECLRLESLYNSIIPHVKHRALEQHVTGLLPKCNREQLAQSLPEASDRAVRRLLGDAVADEFKALRASKPTPVSEPVTVSKPSNKDAECPDNQAFAGEIRQLAKQNRYSEAVNQLLKAENFDFSSQDGLELYRQLCHEVIEVVEVAARDSASDKMSSETEMLIRQCQILADGENADLPDLQETLSRLLPTEVARKKNSSNFVGKDYVVQRPTPRRGFGRNGRGRH</sequence>
<name>A0A1X7ALE5_9GAMM</name>